<reference evidence="2 3" key="1">
    <citation type="journal article" date="2022" name="Front. Microbiol.">
        <title>Male-killing mechanisms vary between Spiroplasma species.</title>
        <authorList>
            <person name="Arai H."/>
            <person name="Inoue M."/>
            <person name="Kageyama D."/>
        </authorList>
    </citation>
    <scope>NUCLEOTIDE SEQUENCE [LARGE SCALE GENOMIC DNA]</scope>
    <source>
        <strain evidence="3">sHm</strain>
    </source>
</reference>
<dbReference type="Proteomes" id="UP001163387">
    <property type="component" value="Chromosome"/>
</dbReference>
<evidence type="ECO:0000256" key="1">
    <source>
        <dbReference type="SAM" id="Phobius"/>
    </source>
</evidence>
<keyword evidence="1" id="KW-0472">Membrane</keyword>
<evidence type="ECO:0008006" key="4">
    <source>
        <dbReference type="Google" id="ProtNLM"/>
    </source>
</evidence>
<dbReference type="InterPro" id="IPR049713">
    <property type="entry name" value="Pr6Pr-like"/>
</dbReference>
<evidence type="ECO:0000313" key="3">
    <source>
        <dbReference type="Proteomes" id="UP001163387"/>
    </source>
</evidence>
<organism evidence="2 3">
    <name type="scientific">Spiroplasma ixodetis</name>
    <dbReference type="NCBI Taxonomy" id="2141"/>
    <lineage>
        <taxon>Bacteria</taxon>
        <taxon>Bacillati</taxon>
        <taxon>Mycoplasmatota</taxon>
        <taxon>Mollicutes</taxon>
        <taxon>Entomoplasmatales</taxon>
        <taxon>Spiroplasmataceae</taxon>
        <taxon>Spiroplasma</taxon>
    </lineage>
</organism>
<feature type="transmembrane region" description="Helical" evidence="1">
    <location>
        <begin position="154"/>
        <end position="172"/>
    </location>
</feature>
<accession>A0ABM8BVN0</accession>
<keyword evidence="1" id="KW-0812">Transmembrane</keyword>
<feature type="transmembrane region" description="Helical" evidence="1">
    <location>
        <begin position="205"/>
        <end position="229"/>
    </location>
</feature>
<gene>
    <name evidence="2" type="ORF">SHM_15730</name>
</gene>
<feature type="transmembrane region" description="Helical" evidence="1">
    <location>
        <begin position="119"/>
        <end position="142"/>
    </location>
</feature>
<feature type="transmembrane region" description="Helical" evidence="1">
    <location>
        <begin position="87"/>
        <end position="107"/>
    </location>
</feature>
<sequence>MYKLSNKANFYIHLSALIMIILFLIIDLISAIYYPMEKFEHLGYGERVSNYYAFFTTESNYMVVIYFCVYLFDSYFRGTKPSFQTRLAVTVYITITMLVFWIGIFTAEQDPKQYSAYNWITTLILHLLMPIIMITSFIVTSGHQYINMKQQHKIYLWLIVIYPAIYCIVILIRGHLRYLDFIETGHPPRDTWYPYFFFDYSNGEYGWLIAASAVVFVFGLVFSLQYFYIWINNLMFKRYQTSEHRLYDFYQKILRQLNKKRKAKLKRKEKSKNLKHILYSLHDIIKKKKS</sequence>
<proteinExistence type="predicted"/>
<protein>
    <recommendedName>
        <fullName evidence="4">Transmembrane protein</fullName>
    </recommendedName>
</protein>
<name>A0ABM8BVN0_9MOLU</name>
<keyword evidence="1" id="KW-1133">Transmembrane helix</keyword>
<feature type="transmembrane region" description="Helical" evidence="1">
    <location>
        <begin position="12"/>
        <end position="34"/>
    </location>
</feature>
<feature type="transmembrane region" description="Helical" evidence="1">
    <location>
        <begin position="54"/>
        <end position="75"/>
    </location>
</feature>
<dbReference type="NCBIfam" id="NF038065">
    <property type="entry name" value="Pr6Pr"/>
    <property type="match status" value="1"/>
</dbReference>
<dbReference type="EMBL" id="AP026933">
    <property type="protein sequence ID" value="BDT03927.1"/>
    <property type="molecule type" value="Genomic_DNA"/>
</dbReference>
<keyword evidence="3" id="KW-1185">Reference proteome</keyword>
<evidence type="ECO:0000313" key="2">
    <source>
        <dbReference type="EMBL" id="BDT03927.1"/>
    </source>
</evidence>